<evidence type="ECO:0000259" key="5">
    <source>
        <dbReference type="Pfam" id="PF01521"/>
    </source>
</evidence>
<dbReference type="InParanoid" id="C5L1W6"/>
<evidence type="ECO:0000256" key="1">
    <source>
        <dbReference type="ARBA" id="ARBA00005151"/>
    </source>
</evidence>
<keyword evidence="7" id="KW-1185">Reference proteome</keyword>
<dbReference type="SUPFAM" id="SSF89360">
    <property type="entry name" value="HesB-like domain"/>
    <property type="match status" value="1"/>
</dbReference>
<dbReference type="Proteomes" id="UP000007800">
    <property type="component" value="Unassembled WGS sequence"/>
</dbReference>
<comment type="pathway">
    <text evidence="1">Cofactor biosynthesis; iron-sulfur cluster biosynthesis.</text>
</comment>
<feature type="chain" id="PRO_5002952229" evidence="4">
    <location>
        <begin position="21"/>
        <end position="483"/>
    </location>
</feature>
<dbReference type="InterPro" id="IPR050322">
    <property type="entry name" value="Fe-S_cluster_asmbl/transfer"/>
</dbReference>
<keyword evidence="3" id="KW-0004">4Fe-4S</keyword>
<feature type="signal peptide" evidence="4">
    <location>
        <begin position="1"/>
        <end position="20"/>
    </location>
</feature>
<dbReference type="OrthoDB" id="333486at2759"/>
<dbReference type="InterPro" id="IPR000361">
    <property type="entry name" value="ATAP_core_dom"/>
</dbReference>
<sequence>MLSSIGYCVVALMISTVASSSPENITCQTICDTLADCSYSTCNTTAVPYYCTGIYVGSNGTVVYSDQEPEFYSQHLLCPFAQTLLSHTPPSIADEPHPGCPDKLVDVDVFWWSEWPTLPSNSYDVYAGYYQRMFRLLSTNCVYMRVKKLILRVLDPQYPPAEGVDKVWFPNNDVTQSAMFTELLIKLKDTSVEEVEFLPYVFDEHSRSSWRKWSANGREVMAGVYAFAAEYNKHLPTGVKITGVTVDYEELNRDPTEYAMLSDPTGERLFKGGHTDLKFGIALTRGKTEEIVSFSWTDNFYLEMYDLGYNFSPFLRYKNQPVQLIHFLAEDVLGPNLIEAYNKHHDKHHFTLTPMLSTLSRHLAAAASTAASAQAVMTVTPAAASRIKDLMNKKHDESIIGLRVGLAKKGCENMSYTMNYAKEIGKLDEVVESEGVKVVVDSNALMYLIGTEMDYVDNDLASEFVFNNPNQKSSCGCGKSFSV</sequence>
<dbReference type="PROSITE" id="PS01152">
    <property type="entry name" value="HESB"/>
    <property type="match status" value="1"/>
</dbReference>
<dbReference type="InterPro" id="IPR017870">
    <property type="entry name" value="FeS_cluster_insertion_CS"/>
</dbReference>
<dbReference type="GO" id="GO:0051539">
    <property type="term" value="F:4 iron, 4 sulfur cluster binding"/>
    <property type="evidence" value="ECO:0007669"/>
    <property type="project" value="UniProtKB-KW"/>
</dbReference>
<dbReference type="RefSeq" id="XP_002777419.1">
    <property type="nucleotide sequence ID" value="XM_002777373.1"/>
</dbReference>
<dbReference type="InterPro" id="IPR016092">
    <property type="entry name" value="ATAP"/>
</dbReference>
<organism evidence="7">
    <name type="scientific">Perkinsus marinus (strain ATCC 50983 / TXsc)</name>
    <dbReference type="NCBI Taxonomy" id="423536"/>
    <lineage>
        <taxon>Eukaryota</taxon>
        <taxon>Sar</taxon>
        <taxon>Alveolata</taxon>
        <taxon>Perkinsozoa</taxon>
        <taxon>Perkinsea</taxon>
        <taxon>Perkinsida</taxon>
        <taxon>Perkinsidae</taxon>
        <taxon>Perkinsus</taxon>
    </lineage>
</organism>
<feature type="domain" description="Core" evidence="5">
    <location>
        <begin position="377"/>
        <end position="479"/>
    </location>
</feature>
<keyword evidence="3" id="KW-0408">Iron</keyword>
<proteinExistence type="inferred from homology"/>
<dbReference type="PANTHER" id="PTHR10072:SF41">
    <property type="entry name" value="IRON-SULFUR CLUSTER ASSEMBLY 1 HOMOLOG, MITOCHONDRIAL"/>
    <property type="match status" value="1"/>
</dbReference>
<dbReference type="Pfam" id="PF01521">
    <property type="entry name" value="Fe-S_biosyn"/>
    <property type="match status" value="1"/>
</dbReference>
<name>C5L1W6_PERM5</name>
<dbReference type="GO" id="GO:0005739">
    <property type="term" value="C:mitochondrion"/>
    <property type="evidence" value="ECO:0007669"/>
    <property type="project" value="TreeGrafter"/>
</dbReference>
<dbReference type="GO" id="GO:0016226">
    <property type="term" value="P:iron-sulfur cluster assembly"/>
    <property type="evidence" value="ECO:0007669"/>
    <property type="project" value="InterPro"/>
</dbReference>
<dbReference type="InterPro" id="IPR035903">
    <property type="entry name" value="HesB-like_dom_sf"/>
</dbReference>
<keyword evidence="3" id="KW-0411">Iron-sulfur</keyword>
<dbReference type="EMBL" id="GG678487">
    <property type="protein sequence ID" value="EER09235.1"/>
    <property type="molecule type" value="Genomic_DNA"/>
</dbReference>
<dbReference type="NCBIfam" id="TIGR00049">
    <property type="entry name" value="iron-sulfur cluster assembly accessory protein"/>
    <property type="match status" value="1"/>
</dbReference>
<dbReference type="OMA" id="PENITCQ"/>
<dbReference type="Gene3D" id="2.60.300.12">
    <property type="entry name" value="HesB-like domain"/>
    <property type="match status" value="1"/>
</dbReference>
<evidence type="ECO:0000313" key="6">
    <source>
        <dbReference type="EMBL" id="EER09235.1"/>
    </source>
</evidence>
<dbReference type="FunFam" id="2.60.300.12:FF:000001">
    <property type="entry name" value="Iron-binding protein IscA"/>
    <property type="match status" value="1"/>
</dbReference>
<accession>C5L1W6</accession>
<protein>
    <submittedName>
        <fullName evidence="6">Iron-sulfur cluster assembly protein, putative</fullName>
    </submittedName>
</protein>
<evidence type="ECO:0000313" key="7">
    <source>
        <dbReference type="Proteomes" id="UP000007800"/>
    </source>
</evidence>
<keyword evidence="4" id="KW-0732">Signal</keyword>
<dbReference type="GO" id="GO:0051537">
    <property type="term" value="F:2 iron, 2 sulfur cluster binding"/>
    <property type="evidence" value="ECO:0007669"/>
    <property type="project" value="TreeGrafter"/>
</dbReference>
<keyword evidence="3" id="KW-0479">Metal-binding</keyword>
<evidence type="ECO:0000256" key="4">
    <source>
        <dbReference type="SAM" id="SignalP"/>
    </source>
</evidence>
<dbReference type="PANTHER" id="PTHR10072">
    <property type="entry name" value="IRON-SULFUR CLUSTER ASSEMBLY PROTEIN"/>
    <property type="match status" value="1"/>
</dbReference>
<gene>
    <name evidence="6" type="ORF">Pmar_PMAR013459</name>
</gene>
<evidence type="ECO:0000256" key="2">
    <source>
        <dbReference type="ARBA" id="ARBA00006718"/>
    </source>
</evidence>
<reference evidence="6 7" key="1">
    <citation type="submission" date="2008-07" db="EMBL/GenBank/DDBJ databases">
        <authorList>
            <person name="El-Sayed N."/>
            <person name="Caler E."/>
            <person name="Inman J."/>
            <person name="Amedeo P."/>
            <person name="Hass B."/>
            <person name="Wortman J."/>
        </authorList>
    </citation>
    <scope>NUCLEOTIDE SEQUENCE [LARGE SCALE GENOMIC DNA]</scope>
    <source>
        <strain evidence="7">ATCC 50983 / TXsc</strain>
    </source>
</reference>
<comment type="similarity">
    <text evidence="2">Belongs to the HesB/IscA family.</text>
</comment>
<evidence type="ECO:0000256" key="3">
    <source>
        <dbReference type="ARBA" id="ARBA00022485"/>
    </source>
</evidence>
<dbReference type="AlphaFoldDB" id="C5L1W6"/>
<dbReference type="GeneID" id="9065622"/>